<proteinExistence type="predicted"/>
<feature type="region of interest" description="Disordered" evidence="1">
    <location>
        <begin position="108"/>
        <end position="134"/>
    </location>
</feature>
<name>A0AAV8RT43_ENSVE</name>
<protein>
    <submittedName>
        <fullName evidence="2">Uncharacterized protein</fullName>
    </submittedName>
</protein>
<dbReference type="PANTHER" id="PTHR34956:SF2">
    <property type="entry name" value="OS05G0397300 PROTEIN"/>
    <property type="match status" value="1"/>
</dbReference>
<evidence type="ECO:0000313" key="3">
    <source>
        <dbReference type="Proteomes" id="UP001222027"/>
    </source>
</evidence>
<dbReference type="PANTHER" id="PTHR34956">
    <property type="entry name" value="OS05G0397300 PROTEIN"/>
    <property type="match status" value="1"/>
</dbReference>
<accession>A0AAV8RT43</accession>
<gene>
    <name evidence="2" type="ORF">OPV22_006750</name>
</gene>
<keyword evidence="3" id="KW-1185">Reference proteome</keyword>
<evidence type="ECO:0000256" key="1">
    <source>
        <dbReference type="SAM" id="MobiDB-lite"/>
    </source>
</evidence>
<dbReference type="EMBL" id="JAQQAF010000002">
    <property type="protein sequence ID" value="KAJ8505864.1"/>
    <property type="molecule type" value="Genomic_DNA"/>
</dbReference>
<dbReference type="Proteomes" id="UP001222027">
    <property type="component" value="Unassembled WGS sequence"/>
</dbReference>
<sequence length="166" mass="18532">MIAMIEDGTVFLIHLDKNSPSQLGFPNLLKALQTSWAATRSSSVVVVGPARYLSKQLALLIMDDEEEFPAQCPLLPAQELPYMPQIMMPPSYGYEVSFKRESKGTGVFIPQSTAPRRKNRSRRQTTVDSHPKRQLNNILSDVSMKPSLQMEQPAVTAAVSIEEMKL</sequence>
<feature type="compositionally biased region" description="Polar residues" evidence="1">
    <location>
        <begin position="124"/>
        <end position="134"/>
    </location>
</feature>
<evidence type="ECO:0000313" key="2">
    <source>
        <dbReference type="EMBL" id="KAJ8505864.1"/>
    </source>
</evidence>
<reference evidence="2 3" key="1">
    <citation type="submission" date="2022-12" db="EMBL/GenBank/DDBJ databases">
        <title>Chromosome-scale assembly of the Ensete ventricosum genome.</title>
        <authorList>
            <person name="Dussert Y."/>
            <person name="Stocks J."/>
            <person name="Wendawek A."/>
            <person name="Woldeyes F."/>
            <person name="Nichols R.A."/>
            <person name="Borrell J.S."/>
        </authorList>
    </citation>
    <scope>NUCLEOTIDE SEQUENCE [LARGE SCALE GENOMIC DNA]</scope>
    <source>
        <strain evidence="3">cv. Maze</strain>
        <tissue evidence="2">Seeds</tissue>
    </source>
</reference>
<dbReference type="AlphaFoldDB" id="A0AAV8RT43"/>
<organism evidence="2 3">
    <name type="scientific">Ensete ventricosum</name>
    <name type="common">Abyssinian banana</name>
    <name type="synonym">Musa ensete</name>
    <dbReference type="NCBI Taxonomy" id="4639"/>
    <lineage>
        <taxon>Eukaryota</taxon>
        <taxon>Viridiplantae</taxon>
        <taxon>Streptophyta</taxon>
        <taxon>Embryophyta</taxon>
        <taxon>Tracheophyta</taxon>
        <taxon>Spermatophyta</taxon>
        <taxon>Magnoliopsida</taxon>
        <taxon>Liliopsida</taxon>
        <taxon>Zingiberales</taxon>
        <taxon>Musaceae</taxon>
        <taxon>Ensete</taxon>
    </lineage>
</organism>
<comment type="caution">
    <text evidence="2">The sequence shown here is derived from an EMBL/GenBank/DDBJ whole genome shotgun (WGS) entry which is preliminary data.</text>
</comment>